<evidence type="ECO:0000313" key="1">
    <source>
        <dbReference type="EMBL" id="QIZ71621.1"/>
    </source>
</evidence>
<dbReference type="KEGG" id="oxy:HCG48_14350"/>
<gene>
    <name evidence="1" type="ORF">HCG48_14350</name>
</gene>
<dbReference type="AlphaFoldDB" id="A0A6H1TYF8"/>
<proteinExistence type="predicted"/>
<evidence type="ECO:0000313" key="2">
    <source>
        <dbReference type="Proteomes" id="UP000500857"/>
    </source>
</evidence>
<name>A0A6H1TYF8_9CYAN</name>
<reference evidence="1 2" key="1">
    <citation type="submission" date="2020-04" db="EMBL/GenBank/DDBJ databases">
        <authorList>
            <person name="Basu S."/>
            <person name="Maruthanayagam V."/>
            <person name="Chakraborty S."/>
            <person name="Pramanik A."/>
            <person name="Mukherjee J."/>
            <person name="Brink B."/>
        </authorList>
    </citation>
    <scope>NUCLEOTIDE SEQUENCE [LARGE SCALE GENOMIC DNA]</scope>
    <source>
        <strain evidence="1 2">AP17</strain>
    </source>
</reference>
<dbReference type="Proteomes" id="UP000500857">
    <property type="component" value="Chromosome"/>
</dbReference>
<accession>A0A6H1TYF8</accession>
<dbReference type="EMBL" id="CP051167">
    <property type="protein sequence ID" value="QIZ71621.1"/>
    <property type="molecule type" value="Genomic_DNA"/>
</dbReference>
<organism evidence="1 2">
    <name type="scientific">Oxynema aestuarii AP17</name>
    <dbReference type="NCBI Taxonomy" id="2064643"/>
    <lineage>
        <taxon>Bacteria</taxon>
        <taxon>Bacillati</taxon>
        <taxon>Cyanobacteriota</taxon>
        <taxon>Cyanophyceae</taxon>
        <taxon>Oscillatoriophycideae</taxon>
        <taxon>Oscillatoriales</taxon>
        <taxon>Oscillatoriaceae</taxon>
        <taxon>Oxynema</taxon>
        <taxon>Oxynema aestuarii</taxon>
    </lineage>
</organism>
<keyword evidence="2" id="KW-1185">Reference proteome</keyword>
<protein>
    <submittedName>
        <fullName evidence="1">Uncharacterized protein</fullName>
    </submittedName>
</protein>
<dbReference type="RefSeq" id="WP_168569773.1">
    <property type="nucleotide sequence ID" value="NZ_CP051167.1"/>
</dbReference>
<sequence length="241" mass="26770">MTLEKAATGDRNNRSSHGLIEIEVCKLESTVMDGKWKHAIAFTGLVPLLAAGVGDAEPLRQPSLSEIIAACRDGQTASLPLPYTDVPANHWSRPALSEIYYCGADRLDPERGVLTRLLSTPDTIAIEGREIRLDVFLWRDFMPMADTKLQGTLTLRTLHGDRLPDNVEIDRVWLVNGDRVWETQPTGEERNNPPELNEAIVRRGPTWEVGSSVETVVQLRDRVTGQTYLLKGANAVIEATY</sequence>